<dbReference type="EMBL" id="ML735218">
    <property type="protein sequence ID" value="KAE8395499.1"/>
    <property type="molecule type" value="Genomic_DNA"/>
</dbReference>
<reference evidence="1" key="1">
    <citation type="submission" date="2019-04" db="EMBL/GenBank/DDBJ databases">
        <title>Friends and foes A comparative genomics studyof 23 Aspergillus species from section Flavi.</title>
        <authorList>
            <consortium name="DOE Joint Genome Institute"/>
            <person name="Kjaerbolling I."/>
            <person name="Vesth T."/>
            <person name="Frisvad J.C."/>
            <person name="Nybo J.L."/>
            <person name="Theobald S."/>
            <person name="Kildgaard S."/>
            <person name="Isbrandt T."/>
            <person name="Kuo A."/>
            <person name="Sato A."/>
            <person name="Lyhne E.K."/>
            <person name="Kogle M.E."/>
            <person name="Wiebenga A."/>
            <person name="Kun R.S."/>
            <person name="Lubbers R.J."/>
            <person name="Makela M.R."/>
            <person name="Barry K."/>
            <person name="Chovatia M."/>
            <person name="Clum A."/>
            <person name="Daum C."/>
            <person name="Haridas S."/>
            <person name="He G."/>
            <person name="LaButti K."/>
            <person name="Lipzen A."/>
            <person name="Mondo S."/>
            <person name="Riley R."/>
            <person name="Salamov A."/>
            <person name="Simmons B.A."/>
            <person name="Magnuson J.K."/>
            <person name="Henrissat B."/>
            <person name="Mortensen U.H."/>
            <person name="Larsen T.O."/>
            <person name="Devries R.P."/>
            <person name="Grigoriev I.V."/>
            <person name="Machida M."/>
            <person name="Baker S.E."/>
            <person name="Andersen M.R."/>
        </authorList>
    </citation>
    <scope>NUCLEOTIDE SEQUENCE [LARGE SCALE GENOMIC DNA]</scope>
    <source>
        <strain evidence="1">IBT 14317</strain>
    </source>
</reference>
<name>A0A5N7CNN1_PETAA</name>
<protein>
    <submittedName>
        <fullName evidence="1">Uncharacterized protein</fullName>
    </submittedName>
</protein>
<dbReference type="AlphaFoldDB" id="A0A5N7CNN1"/>
<sequence>MSTITPESIPVFYTVGRTTGTTDDLKGLSFPTAYPPDVGPRTRLIAVCGITDDKGKASPKKDIRKRSKLKYAAQYGPDNDAPNIALHGKLIRLLKGRQKFSDEEIDNLYETLRYRLDALAPADELAKVRGVTNEAFNAYSFKLFLSARLAMSGLDYNGIQNRIEYAHSWKHIQAEAISALHGSQIKRDEEVIRGRDMLLDRMASLGRKVHAVFRH</sequence>
<proteinExistence type="predicted"/>
<gene>
    <name evidence="1" type="ORF">BDV23DRAFT_178550</name>
</gene>
<organism evidence="1">
    <name type="scientific">Petromyces alliaceus</name>
    <name type="common">Aspergillus alliaceus</name>
    <dbReference type="NCBI Taxonomy" id="209559"/>
    <lineage>
        <taxon>Eukaryota</taxon>
        <taxon>Fungi</taxon>
        <taxon>Dikarya</taxon>
        <taxon>Ascomycota</taxon>
        <taxon>Pezizomycotina</taxon>
        <taxon>Eurotiomycetes</taxon>
        <taxon>Eurotiomycetidae</taxon>
        <taxon>Eurotiales</taxon>
        <taxon>Aspergillaceae</taxon>
        <taxon>Aspergillus</taxon>
        <taxon>Aspergillus subgen. Circumdati</taxon>
    </lineage>
</organism>
<accession>A0A5N7CNN1</accession>
<dbReference type="Proteomes" id="UP000326877">
    <property type="component" value="Unassembled WGS sequence"/>
</dbReference>
<evidence type="ECO:0000313" key="1">
    <source>
        <dbReference type="EMBL" id="KAE8395499.1"/>
    </source>
</evidence>